<keyword evidence="1" id="KW-0802">TPR repeat</keyword>
<dbReference type="RefSeq" id="WP_326124483.1">
    <property type="nucleotide sequence ID" value="NZ_JARSFG010000020.1"/>
</dbReference>
<dbReference type="Proteomes" id="UP001344888">
    <property type="component" value="Unassembled WGS sequence"/>
</dbReference>
<proteinExistence type="predicted"/>
<reference evidence="2 3" key="1">
    <citation type="submission" date="2023-03" db="EMBL/GenBank/DDBJ databases">
        <title>Bacillus Genome Sequencing.</title>
        <authorList>
            <person name="Dunlap C."/>
        </authorList>
    </citation>
    <scope>NUCLEOTIDE SEQUENCE [LARGE SCALE GENOMIC DNA]</scope>
    <source>
        <strain evidence="2 3">B-59205</strain>
    </source>
</reference>
<organism evidence="2 3">
    <name type="scientific">Metasolibacillus meyeri</name>
    <dbReference type="NCBI Taxonomy" id="1071052"/>
    <lineage>
        <taxon>Bacteria</taxon>
        <taxon>Bacillati</taxon>
        <taxon>Bacillota</taxon>
        <taxon>Bacilli</taxon>
        <taxon>Bacillales</taxon>
        <taxon>Caryophanaceae</taxon>
        <taxon>Metasolibacillus</taxon>
    </lineage>
</organism>
<protein>
    <submittedName>
        <fullName evidence="2">O-linked GlcNAc transferase</fullName>
    </submittedName>
</protein>
<keyword evidence="2" id="KW-0808">Transferase</keyword>
<keyword evidence="3" id="KW-1185">Reference proteome</keyword>
<evidence type="ECO:0000313" key="3">
    <source>
        <dbReference type="Proteomes" id="UP001344888"/>
    </source>
</evidence>
<dbReference type="PROSITE" id="PS50005">
    <property type="entry name" value="TPR"/>
    <property type="match status" value="1"/>
</dbReference>
<accession>A0AAW9NQN3</accession>
<dbReference type="EMBL" id="JARSFG010000020">
    <property type="protein sequence ID" value="MEC1179992.1"/>
    <property type="molecule type" value="Genomic_DNA"/>
</dbReference>
<name>A0AAW9NQN3_9BACL</name>
<sequence>MKLEQLFYRGQIHACYQKAQEENNSSFAQQVIALYERYQLGNIPCYTAHEPQSVERADETYAEQDEVLAIRAIKDEQPFATRTRQLEELAHTGTDAERAQSFFTQAQLFLFAHHYSESVYCFLQAVNYNPNKAVYYGLAAQTMQRLDYTPFELLGYLERAIELDDKNARWYWNRSLILTELYKNLQHDAFLEQALIALEQAQSYCRDEQQSLRSAIENTVENMREYIF</sequence>
<comment type="caution">
    <text evidence="2">The sequence shown here is derived from an EMBL/GenBank/DDBJ whole genome shotgun (WGS) entry which is preliminary data.</text>
</comment>
<gene>
    <name evidence="2" type="ORF">P9B03_15940</name>
</gene>
<feature type="repeat" description="TPR" evidence="1">
    <location>
        <begin position="99"/>
        <end position="132"/>
    </location>
</feature>
<dbReference type="InterPro" id="IPR011990">
    <property type="entry name" value="TPR-like_helical_dom_sf"/>
</dbReference>
<dbReference type="AlphaFoldDB" id="A0AAW9NQN3"/>
<evidence type="ECO:0000313" key="2">
    <source>
        <dbReference type="EMBL" id="MEC1179992.1"/>
    </source>
</evidence>
<dbReference type="InterPro" id="IPR019734">
    <property type="entry name" value="TPR_rpt"/>
</dbReference>
<dbReference type="Gene3D" id="1.25.40.10">
    <property type="entry name" value="Tetratricopeptide repeat domain"/>
    <property type="match status" value="1"/>
</dbReference>
<dbReference type="GO" id="GO:0016740">
    <property type="term" value="F:transferase activity"/>
    <property type="evidence" value="ECO:0007669"/>
    <property type="project" value="UniProtKB-KW"/>
</dbReference>
<dbReference type="SUPFAM" id="SSF48452">
    <property type="entry name" value="TPR-like"/>
    <property type="match status" value="1"/>
</dbReference>
<evidence type="ECO:0000256" key="1">
    <source>
        <dbReference type="PROSITE-ProRule" id="PRU00339"/>
    </source>
</evidence>